<feature type="compositionally biased region" description="Basic and acidic residues" evidence="1">
    <location>
        <begin position="1"/>
        <end position="42"/>
    </location>
</feature>
<proteinExistence type="predicted"/>
<feature type="compositionally biased region" description="Basic and acidic residues" evidence="1">
    <location>
        <begin position="53"/>
        <end position="62"/>
    </location>
</feature>
<accession>A0A8E2BEB3</accession>
<feature type="compositionally biased region" description="Basic and acidic residues" evidence="1">
    <location>
        <begin position="71"/>
        <end position="93"/>
    </location>
</feature>
<reference evidence="2 3" key="1">
    <citation type="submission" date="2020-08" db="EMBL/GenBank/DDBJ databases">
        <title>Genomic Encyclopedia of Type Strains, Phase IV (KMG-IV): sequencing the most valuable type-strain genomes for metagenomic binning, comparative biology and taxonomic classification.</title>
        <authorList>
            <person name="Goeker M."/>
        </authorList>
    </citation>
    <scope>NUCLEOTIDE SEQUENCE [LARGE SCALE GENOMIC DNA]</scope>
    <source>
        <strain evidence="2 3">DSM 17454</strain>
    </source>
</reference>
<gene>
    <name evidence="2" type="ORF">HNQ96_005471</name>
</gene>
<dbReference type="RefSeq" id="WP_184773087.1">
    <property type="nucleotide sequence ID" value="NZ_JACHGI010000017.1"/>
</dbReference>
<evidence type="ECO:0000256" key="1">
    <source>
        <dbReference type="SAM" id="MobiDB-lite"/>
    </source>
</evidence>
<feature type="region of interest" description="Disordered" evidence="1">
    <location>
        <begin position="1"/>
        <end position="114"/>
    </location>
</feature>
<sequence length="114" mass="13024">MPHEQEITPRKPARNYRDPNDSVSPKDDSVSRKAAENSKPADKYGNTEPVDETNEKTRHADGRNPPNTDRPNPDRPSPDRPDPDRPNPDRPNIEKPGGSEQPGYRMKRARFWQS</sequence>
<dbReference type="EMBL" id="JACHGI010000017">
    <property type="protein sequence ID" value="MBB6469581.1"/>
    <property type="molecule type" value="Genomic_DNA"/>
</dbReference>
<evidence type="ECO:0000313" key="2">
    <source>
        <dbReference type="EMBL" id="MBB6469581.1"/>
    </source>
</evidence>
<organism evidence="2 3">
    <name type="scientific">Aminobacter carboxidus</name>
    <dbReference type="NCBI Taxonomy" id="376165"/>
    <lineage>
        <taxon>Bacteria</taxon>
        <taxon>Pseudomonadati</taxon>
        <taxon>Pseudomonadota</taxon>
        <taxon>Alphaproteobacteria</taxon>
        <taxon>Hyphomicrobiales</taxon>
        <taxon>Phyllobacteriaceae</taxon>
        <taxon>Aminobacter</taxon>
    </lineage>
</organism>
<evidence type="ECO:0000313" key="3">
    <source>
        <dbReference type="Proteomes" id="UP000532373"/>
    </source>
</evidence>
<feature type="compositionally biased region" description="Basic residues" evidence="1">
    <location>
        <begin position="105"/>
        <end position="114"/>
    </location>
</feature>
<dbReference type="Proteomes" id="UP000532373">
    <property type="component" value="Unassembled WGS sequence"/>
</dbReference>
<name>A0A8E2BEB3_9HYPH</name>
<protein>
    <submittedName>
        <fullName evidence="2">Uncharacterized protein</fullName>
    </submittedName>
</protein>
<dbReference type="AlphaFoldDB" id="A0A8E2BEB3"/>
<comment type="caution">
    <text evidence="2">The sequence shown here is derived from an EMBL/GenBank/DDBJ whole genome shotgun (WGS) entry which is preliminary data.</text>
</comment>